<dbReference type="EMBL" id="UYRT01106324">
    <property type="protein sequence ID" value="VDN44520.1"/>
    <property type="molecule type" value="Genomic_DNA"/>
</dbReference>
<evidence type="ECO:0008006" key="5">
    <source>
        <dbReference type="Google" id="ProtNLM"/>
    </source>
</evidence>
<dbReference type="Proteomes" id="UP000271098">
    <property type="component" value="Unassembled WGS sequence"/>
</dbReference>
<keyword evidence="4" id="KW-1185">Reference proteome</keyword>
<dbReference type="GO" id="GO:0016075">
    <property type="term" value="P:rRNA catabolic process"/>
    <property type="evidence" value="ECO:0007669"/>
    <property type="project" value="TreeGrafter"/>
</dbReference>
<dbReference type="AlphaFoldDB" id="A0A3P7NTU2"/>
<reference evidence="3 4" key="1">
    <citation type="submission" date="2018-11" db="EMBL/GenBank/DDBJ databases">
        <authorList>
            <consortium name="Pathogen Informatics"/>
        </authorList>
    </citation>
    <scope>NUCLEOTIDE SEQUENCE [LARGE SCALE GENOMIC DNA]</scope>
</reference>
<dbReference type="GO" id="GO:0000177">
    <property type="term" value="C:cytoplasmic exosome (RNase complex)"/>
    <property type="evidence" value="ECO:0007669"/>
    <property type="project" value="TreeGrafter"/>
</dbReference>
<dbReference type="GO" id="GO:0000467">
    <property type="term" value="P:exonucleolytic trimming to generate mature 3'-end of 5.8S rRNA from tricistronic rRNA transcript (SSU-rRNA, 5.8S rRNA, LSU-rRNA)"/>
    <property type="evidence" value="ECO:0007669"/>
    <property type="project" value="TreeGrafter"/>
</dbReference>
<keyword evidence="2" id="KW-0963">Cytoplasm</keyword>
<sequence>MDEDGSLVDCACIASLTALAHFRRPDVSVFSDSIVIHSGSDKIPIPLNIYHMPVCVSFGMFADG</sequence>
<evidence type="ECO:0000313" key="3">
    <source>
        <dbReference type="EMBL" id="VDN44520.1"/>
    </source>
</evidence>
<dbReference type="InterPro" id="IPR027408">
    <property type="entry name" value="PNPase/RNase_PH_dom_sf"/>
</dbReference>
<dbReference type="Gene3D" id="3.30.230.70">
    <property type="entry name" value="GHMP Kinase, N-terminal domain"/>
    <property type="match status" value="1"/>
</dbReference>
<dbReference type="PANTHER" id="PTHR11097">
    <property type="entry name" value="EXOSOME COMPLEX EXONUCLEASE RIBOSOMAL RNA PROCESSING PROTEIN"/>
    <property type="match status" value="1"/>
</dbReference>
<dbReference type="GO" id="GO:0034473">
    <property type="term" value="P:U1 snRNA 3'-end processing"/>
    <property type="evidence" value="ECO:0007669"/>
    <property type="project" value="TreeGrafter"/>
</dbReference>
<dbReference type="GO" id="GO:0071035">
    <property type="term" value="P:nuclear polyadenylation-dependent rRNA catabolic process"/>
    <property type="evidence" value="ECO:0007669"/>
    <property type="project" value="TreeGrafter"/>
</dbReference>
<dbReference type="GO" id="GO:0071028">
    <property type="term" value="P:nuclear mRNA surveillance"/>
    <property type="evidence" value="ECO:0007669"/>
    <property type="project" value="TreeGrafter"/>
</dbReference>
<dbReference type="GO" id="GO:0035925">
    <property type="term" value="F:mRNA 3'-UTR AU-rich region binding"/>
    <property type="evidence" value="ECO:0007669"/>
    <property type="project" value="TreeGrafter"/>
</dbReference>
<organism evidence="3 4">
    <name type="scientific">Gongylonema pulchrum</name>
    <dbReference type="NCBI Taxonomy" id="637853"/>
    <lineage>
        <taxon>Eukaryota</taxon>
        <taxon>Metazoa</taxon>
        <taxon>Ecdysozoa</taxon>
        <taxon>Nematoda</taxon>
        <taxon>Chromadorea</taxon>
        <taxon>Rhabditida</taxon>
        <taxon>Spirurina</taxon>
        <taxon>Spiruromorpha</taxon>
        <taxon>Spiruroidea</taxon>
        <taxon>Gongylonematidae</taxon>
        <taxon>Gongylonema</taxon>
    </lineage>
</organism>
<dbReference type="InterPro" id="IPR050590">
    <property type="entry name" value="Exosome_comp_Rrp42_subfam"/>
</dbReference>
<gene>
    <name evidence="3" type="ORF">GPUH_LOCUS25685</name>
</gene>
<dbReference type="OrthoDB" id="10264038at2759"/>
<evidence type="ECO:0000256" key="2">
    <source>
        <dbReference type="ARBA" id="ARBA00022490"/>
    </source>
</evidence>
<name>A0A3P7NTU2_9BILA</name>
<evidence type="ECO:0000256" key="1">
    <source>
        <dbReference type="ARBA" id="ARBA00006678"/>
    </source>
</evidence>
<dbReference type="GO" id="GO:0034475">
    <property type="term" value="P:U4 snRNA 3'-end processing"/>
    <property type="evidence" value="ECO:0007669"/>
    <property type="project" value="TreeGrafter"/>
</dbReference>
<comment type="similarity">
    <text evidence="1">Belongs to the RNase PH family.</text>
</comment>
<proteinExistence type="inferred from homology"/>
<dbReference type="PANTHER" id="PTHR11097:SF14">
    <property type="entry name" value="EXOSOME COMPLEX COMPONENT RRP45"/>
    <property type="match status" value="1"/>
</dbReference>
<accession>A0A3P7NTU2</accession>
<dbReference type="GO" id="GO:0034476">
    <property type="term" value="P:U5 snRNA 3'-end processing"/>
    <property type="evidence" value="ECO:0007669"/>
    <property type="project" value="TreeGrafter"/>
</dbReference>
<dbReference type="GO" id="GO:0071038">
    <property type="term" value="P:TRAMP-dependent tRNA surveillance pathway"/>
    <property type="evidence" value="ECO:0007669"/>
    <property type="project" value="TreeGrafter"/>
</dbReference>
<protein>
    <recommendedName>
        <fullName evidence="5">RNase_PH domain-containing protein</fullName>
    </recommendedName>
</protein>
<dbReference type="GO" id="GO:0000176">
    <property type="term" value="C:nuclear exosome (RNase complex)"/>
    <property type="evidence" value="ECO:0007669"/>
    <property type="project" value="TreeGrafter"/>
</dbReference>
<evidence type="ECO:0000313" key="4">
    <source>
        <dbReference type="Proteomes" id="UP000271098"/>
    </source>
</evidence>